<dbReference type="InterPro" id="IPR000305">
    <property type="entry name" value="GIY-YIG_endonuc"/>
</dbReference>
<sequence length="538" mass="63121">MDKDHYKDMVLNQLEDGVFYQKLNGNRDKSTMSKIRKLIKEYSDNLTDKEKDYLKNFEVKTSNFYGLPKIHKSKEIQDHVENCDSMYIKINRPTDLKIRPIIAGPSCSTQRLSNLLDILLKPLCIKVPSFVRDDMDFLNYIPDRVPLDTILVSFDVISLYTNIPHELGLKAVQYWLEKYLDEIPEQNWKRYLDDCFIFWTKSEVELDKFHSMLNALNESIQFTYDSSSSKLPFLDINIIKEEEEIITDLYCKPTDTHQYLDFRSCHPSHTKRNIPFNLARRICTIVINLELRDKRLQELKNYLKRQNYPVRLIENGIKNALKIPIAELRKTVSREDKKDKQQSIPFVITHNPRNHQILNSAKGFLPILHKSEKMKDLVDKSQLIGSRRQAPNLKKLLTRAQFSTQKVAEIQKCGDPRCGTCEMLEVGQSKTLKSGTVIKPNKSMNCKSENVIYCATCPTCNKNYIGQTNRLIDRVRVHKQQIKDPSIRNSPCSEHFDRCGKGKFKIYPFFKMWTEDKIPREAKEQYFIELYKPTLNRK</sequence>
<protein>
    <recommendedName>
        <fullName evidence="1">GIY-YIG domain-containing protein</fullName>
    </recommendedName>
</protein>
<evidence type="ECO:0000259" key="1">
    <source>
        <dbReference type="PROSITE" id="PS50164"/>
    </source>
</evidence>
<gene>
    <name evidence="2" type="ORF">MGAL_10B026894</name>
</gene>
<dbReference type="Pfam" id="PF26215">
    <property type="entry name" value="HTH_animal"/>
    <property type="match status" value="1"/>
</dbReference>
<dbReference type="Proteomes" id="UP000596742">
    <property type="component" value="Unassembled WGS sequence"/>
</dbReference>
<dbReference type="InterPro" id="IPR035901">
    <property type="entry name" value="GIY-YIG_endonuc_sf"/>
</dbReference>
<dbReference type="SUPFAM" id="SSF82771">
    <property type="entry name" value="GIY-YIG endonuclease"/>
    <property type="match status" value="1"/>
</dbReference>
<reference evidence="2" key="1">
    <citation type="submission" date="2018-11" db="EMBL/GenBank/DDBJ databases">
        <authorList>
            <person name="Alioto T."/>
            <person name="Alioto T."/>
        </authorList>
    </citation>
    <scope>NUCLEOTIDE SEQUENCE</scope>
</reference>
<dbReference type="Gene3D" id="3.40.1440.10">
    <property type="entry name" value="GIY-YIG endonuclease"/>
    <property type="match status" value="1"/>
</dbReference>
<dbReference type="EMBL" id="UYJE01007762">
    <property type="protein sequence ID" value="VDI57594.1"/>
    <property type="molecule type" value="Genomic_DNA"/>
</dbReference>
<comment type="caution">
    <text evidence="2">The sequence shown here is derived from an EMBL/GenBank/DDBJ whole genome shotgun (WGS) entry which is preliminary data.</text>
</comment>
<dbReference type="PANTHER" id="PTHR21301">
    <property type="entry name" value="REVERSE TRANSCRIPTASE"/>
    <property type="match status" value="1"/>
</dbReference>
<name>A0A8B6G228_MYTGA</name>
<evidence type="ECO:0000313" key="3">
    <source>
        <dbReference type="Proteomes" id="UP000596742"/>
    </source>
</evidence>
<dbReference type="AlphaFoldDB" id="A0A8B6G228"/>
<keyword evidence="3" id="KW-1185">Reference proteome</keyword>
<dbReference type="InterPro" id="IPR058912">
    <property type="entry name" value="HTH_animal"/>
</dbReference>
<dbReference type="PANTHER" id="PTHR21301:SF10">
    <property type="entry name" value="REVERSE TRANSCRIPTASE DOMAIN-CONTAINING PROTEIN"/>
    <property type="match status" value="1"/>
</dbReference>
<feature type="domain" description="GIY-YIG" evidence="1">
    <location>
        <begin position="448"/>
        <end position="537"/>
    </location>
</feature>
<dbReference type="OrthoDB" id="6143960at2759"/>
<proteinExistence type="predicted"/>
<accession>A0A8B6G228</accession>
<organism evidence="2 3">
    <name type="scientific">Mytilus galloprovincialis</name>
    <name type="common">Mediterranean mussel</name>
    <dbReference type="NCBI Taxonomy" id="29158"/>
    <lineage>
        <taxon>Eukaryota</taxon>
        <taxon>Metazoa</taxon>
        <taxon>Spiralia</taxon>
        <taxon>Lophotrochozoa</taxon>
        <taxon>Mollusca</taxon>
        <taxon>Bivalvia</taxon>
        <taxon>Autobranchia</taxon>
        <taxon>Pteriomorphia</taxon>
        <taxon>Mytilida</taxon>
        <taxon>Mytiloidea</taxon>
        <taxon>Mytilidae</taxon>
        <taxon>Mytilinae</taxon>
        <taxon>Mytilus</taxon>
    </lineage>
</organism>
<evidence type="ECO:0000313" key="2">
    <source>
        <dbReference type="EMBL" id="VDI57594.1"/>
    </source>
</evidence>
<dbReference type="PROSITE" id="PS50164">
    <property type="entry name" value="GIY_YIG"/>
    <property type="match status" value="1"/>
</dbReference>
<dbReference type="Pfam" id="PF01541">
    <property type="entry name" value="GIY-YIG"/>
    <property type="match status" value="1"/>
</dbReference>